<organism evidence="3 4">
    <name type="scientific">Effusibacillus consociatus</name>
    <dbReference type="NCBI Taxonomy" id="1117041"/>
    <lineage>
        <taxon>Bacteria</taxon>
        <taxon>Bacillati</taxon>
        <taxon>Bacillota</taxon>
        <taxon>Bacilli</taxon>
        <taxon>Bacillales</taxon>
        <taxon>Alicyclobacillaceae</taxon>
        <taxon>Effusibacillus</taxon>
    </lineage>
</organism>
<gene>
    <name evidence="3" type="ORF">ACFO8Q_14360</name>
</gene>
<dbReference type="InterPro" id="IPR015991">
    <property type="entry name" value="TatD/YcfH-like"/>
</dbReference>
<accession>A0ABV9Q3U7</accession>
<name>A0ABV9Q3U7_9BACL</name>
<dbReference type="Pfam" id="PF01026">
    <property type="entry name" value="TatD_DNase"/>
    <property type="match status" value="1"/>
</dbReference>
<dbReference type="InterPro" id="IPR001130">
    <property type="entry name" value="TatD-like"/>
</dbReference>
<proteinExistence type="predicted"/>
<dbReference type="PROSITE" id="PS01091">
    <property type="entry name" value="TATD_3"/>
    <property type="match status" value="1"/>
</dbReference>
<sequence length="262" mass="30058">MLFDSHCHLNSDKFDENDILEMIHTARDHNVVQILVPGYDMDSSQRAVELADDWQGLYAAVGIHPNDANGATEEMYQKLRDWAQLPHVVAIGEIGLDYHWDTTPKEVQFEVFRRQIRLAKEVKLPIVIHDREAHADIVQVLREEGAKEIGGIMHCFSGSWEMAKECMDMNFMISFGGPVTYKNAKRPQEVASKVPLDYLLVETDSPYLTPEPHRGKPNQPLYVRHVAEKIAELRGMEFEEICRITSENAERIFNVRNPFVSL</sequence>
<dbReference type="SUPFAM" id="SSF51556">
    <property type="entry name" value="Metallo-dependent hydrolases"/>
    <property type="match status" value="1"/>
</dbReference>
<dbReference type="PANTHER" id="PTHR46124">
    <property type="entry name" value="D-AMINOACYL-TRNA DEACYLASE"/>
    <property type="match status" value="1"/>
</dbReference>
<evidence type="ECO:0000313" key="3">
    <source>
        <dbReference type="EMBL" id="MFC4768524.1"/>
    </source>
</evidence>
<comment type="caution">
    <text evidence="3">The sequence shown here is derived from an EMBL/GenBank/DDBJ whole genome shotgun (WGS) entry which is preliminary data.</text>
</comment>
<evidence type="ECO:0000256" key="1">
    <source>
        <dbReference type="ARBA" id="ARBA00022723"/>
    </source>
</evidence>
<evidence type="ECO:0000256" key="2">
    <source>
        <dbReference type="ARBA" id="ARBA00022801"/>
    </source>
</evidence>
<dbReference type="InterPro" id="IPR032466">
    <property type="entry name" value="Metal_Hydrolase"/>
</dbReference>
<dbReference type="Gene3D" id="3.20.20.140">
    <property type="entry name" value="Metal-dependent hydrolases"/>
    <property type="match status" value="1"/>
</dbReference>
<keyword evidence="1" id="KW-0479">Metal-binding</keyword>
<dbReference type="PANTHER" id="PTHR46124:SF2">
    <property type="entry name" value="D-AMINOACYL-TRNA DEACYLASE"/>
    <property type="match status" value="1"/>
</dbReference>
<keyword evidence="4" id="KW-1185">Reference proteome</keyword>
<dbReference type="Proteomes" id="UP001596002">
    <property type="component" value="Unassembled WGS sequence"/>
</dbReference>
<dbReference type="PROSITE" id="PS01137">
    <property type="entry name" value="TATD_1"/>
    <property type="match status" value="1"/>
</dbReference>
<keyword evidence="2 3" id="KW-0378">Hydrolase</keyword>
<protein>
    <submittedName>
        <fullName evidence="3">TatD family hydrolase</fullName>
        <ecNumber evidence="3">3.1.-.-</ecNumber>
    </submittedName>
</protein>
<dbReference type="EMBL" id="JBHSHC010000106">
    <property type="protein sequence ID" value="MFC4768524.1"/>
    <property type="molecule type" value="Genomic_DNA"/>
</dbReference>
<dbReference type="InterPro" id="IPR018228">
    <property type="entry name" value="DNase_TatD-rel_CS"/>
</dbReference>
<dbReference type="NCBIfam" id="TIGR00010">
    <property type="entry name" value="YchF/TatD family DNA exonuclease"/>
    <property type="match status" value="1"/>
</dbReference>
<dbReference type="RefSeq" id="WP_380026475.1">
    <property type="nucleotide sequence ID" value="NZ_JBHSHC010000106.1"/>
</dbReference>
<dbReference type="CDD" id="cd01310">
    <property type="entry name" value="TatD_DNAse"/>
    <property type="match status" value="1"/>
</dbReference>
<dbReference type="PIRSF" id="PIRSF005902">
    <property type="entry name" value="DNase_TatD"/>
    <property type="match status" value="1"/>
</dbReference>
<dbReference type="GO" id="GO:0016787">
    <property type="term" value="F:hydrolase activity"/>
    <property type="evidence" value="ECO:0007669"/>
    <property type="project" value="UniProtKB-KW"/>
</dbReference>
<evidence type="ECO:0000313" key="4">
    <source>
        <dbReference type="Proteomes" id="UP001596002"/>
    </source>
</evidence>
<dbReference type="EC" id="3.1.-.-" evidence="3"/>
<reference evidence="4" key="1">
    <citation type="journal article" date="2019" name="Int. J. Syst. Evol. Microbiol.">
        <title>The Global Catalogue of Microorganisms (GCM) 10K type strain sequencing project: providing services to taxonomists for standard genome sequencing and annotation.</title>
        <authorList>
            <consortium name="The Broad Institute Genomics Platform"/>
            <consortium name="The Broad Institute Genome Sequencing Center for Infectious Disease"/>
            <person name="Wu L."/>
            <person name="Ma J."/>
        </authorList>
    </citation>
    <scope>NUCLEOTIDE SEQUENCE [LARGE SCALE GENOMIC DNA]</scope>
    <source>
        <strain evidence="4">WYCCWR 12678</strain>
    </source>
</reference>